<keyword evidence="2" id="KW-1185">Reference proteome</keyword>
<dbReference type="EMBL" id="CM037624">
    <property type="protein sequence ID" value="KAH8010328.1"/>
    <property type="molecule type" value="Genomic_DNA"/>
</dbReference>
<organism evidence="1 2">
    <name type="scientific">Sphaerodactylus townsendi</name>
    <dbReference type="NCBI Taxonomy" id="933632"/>
    <lineage>
        <taxon>Eukaryota</taxon>
        <taxon>Metazoa</taxon>
        <taxon>Chordata</taxon>
        <taxon>Craniata</taxon>
        <taxon>Vertebrata</taxon>
        <taxon>Euteleostomi</taxon>
        <taxon>Lepidosauria</taxon>
        <taxon>Squamata</taxon>
        <taxon>Bifurcata</taxon>
        <taxon>Gekkota</taxon>
        <taxon>Sphaerodactylidae</taxon>
        <taxon>Sphaerodactylus</taxon>
    </lineage>
</organism>
<accession>A0ACB8FU04</accession>
<reference evidence="1" key="1">
    <citation type="submission" date="2021-08" db="EMBL/GenBank/DDBJ databases">
        <title>The first chromosome-level gecko genome reveals the dynamic sex chromosomes of Neotropical dwarf geckos (Sphaerodactylidae: Sphaerodactylus).</title>
        <authorList>
            <person name="Pinto B.J."/>
            <person name="Keating S.E."/>
            <person name="Gamble T."/>
        </authorList>
    </citation>
    <scope>NUCLEOTIDE SEQUENCE</scope>
    <source>
        <strain evidence="1">TG3544</strain>
    </source>
</reference>
<evidence type="ECO:0000313" key="1">
    <source>
        <dbReference type="EMBL" id="KAH8010328.1"/>
    </source>
</evidence>
<gene>
    <name evidence="1" type="ORF">K3G42_001976</name>
</gene>
<name>A0ACB8FU04_9SAUR</name>
<protein>
    <submittedName>
        <fullName evidence="1">Uncharacterized protein</fullName>
    </submittedName>
</protein>
<dbReference type="Proteomes" id="UP000827872">
    <property type="component" value="Linkage Group LG11"/>
</dbReference>
<proteinExistence type="predicted"/>
<comment type="caution">
    <text evidence="1">The sequence shown here is derived from an EMBL/GenBank/DDBJ whole genome shotgun (WGS) entry which is preliminary data.</text>
</comment>
<sequence>MTTASDPPERDRPPQGGKALAASGFLDSINPFMTAPLDGSEGVTVLRRWGQGQRDSQPPDLGSALWATAPLAGNVSFGDCSAGDIAASEAEAWRLLRTMEGARQAERDDDSWNKTWSSYALPWLKRAESKPFLTKEPHQQKGLLQYHWHCQFQLLQYLLRRCHPCQHLQPQANRSLCPRPGPQCLQ</sequence>
<evidence type="ECO:0000313" key="2">
    <source>
        <dbReference type="Proteomes" id="UP000827872"/>
    </source>
</evidence>